<dbReference type="EMBL" id="CP104067">
    <property type="protein sequence ID" value="WAH44766.1"/>
    <property type="molecule type" value="Genomic_DNA"/>
</dbReference>
<evidence type="ECO:0000313" key="2">
    <source>
        <dbReference type="Proteomes" id="UP001164761"/>
    </source>
</evidence>
<organism evidence="1 2">
    <name type="scientific">Alicyclobacillus fastidiosus</name>
    <dbReference type="NCBI Taxonomy" id="392011"/>
    <lineage>
        <taxon>Bacteria</taxon>
        <taxon>Bacillati</taxon>
        <taxon>Bacillota</taxon>
        <taxon>Bacilli</taxon>
        <taxon>Bacillales</taxon>
        <taxon>Alicyclobacillaceae</taxon>
        <taxon>Alicyclobacillus</taxon>
    </lineage>
</organism>
<proteinExistence type="predicted"/>
<accession>A0ABY6ZRH5</accession>
<gene>
    <name evidence="1" type="ORF">NZD89_19665</name>
</gene>
<dbReference type="Proteomes" id="UP001164761">
    <property type="component" value="Chromosome"/>
</dbReference>
<protein>
    <submittedName>
        <fullName evidence="1">Uncharacterized protein</fullName>
    </submittedName>
</protein>
<name>A0ABY6ZRH5_9BACL</name>
<reference evidence="1" key="1">
    <citation type="submission" date="2022-08" db="EMBL/GenBank/DDBJ databases">
        <title>Alicyclobacillus fastidiosus DSM 17978, complete genome.</title>
        <authorList>
            <person name="Wang Q."/>
            <person name="Cai R."/>
            <person name="Wang Z."/>
        </authorList>
    </citation>
    <scope>NUCLEOTIDE SEQUENCE</scope>
    <source>
        <strain evidence="1">DSM 17978</strain>
    </source>
</reference>
<dbReference type="RefSeq" id="WP_268008640.1">
    <property type="nucleotide sequence ID" value="NZ_BSUT01000001.1"/>
</dbReference>
<keyword evidence="2" id="KW-1185">Reference proteome</keyword>
<evidence type="ECO:0000313" key="1">
    <source>
        <dbReference type="EMBL" id="WAH44766.1"/>
    </source>
</evidence>
<sequence>MGMDMEDVRFAQLSQDTLNDIKRLEEQLRAQTHRDIILLAYEESAPKLERTQNP</sequence>